<keyword evidence="3" id="KW-1185">Reference proteome</keyword>
<keyword evidence="1" id="KW-0460">Magnesium</keyword>
<dbReference type="RefSeq" id="WP_210119242.1">
    <property type="nucleotide sequence ID" value="NZ_CP054142.1"/>
</dbReference>
<organism evidence="2 3">
    <name type="scientific">Treponema parvum</name>
    <dbReference type="NCBI Taxonomy" id="138851"/>
    <lineage>
        <taxon>Bacteria</taxon>
        <taxon>Pseudomonadati</taxon>
        <taxon>Spirochaetota</taxon>
        <taxon>Spirochaetia</taxon>
        <taxon>Spirochaetales</taxon>
        <taxon>Treponemataceae</taxon>
        <taxon>Treponema</taxon>
    </lineage>
</organism>
<dbReference type="InterPro" id="IPR005502">
    <property type="entry name" value="Ribosyl_crysJ1"/>
</dbReference>
<sequence length="691" mass="77534">MKNKYKEKLYSGILGKIIGVYFGRPVEGWSYDRIRETFGIVDHYVNKELDMPLHVPDDDLSGTFAFLRTLDDAKDIHNIDAKDFGETWLDYIIEERSTFWWGGVGRSTEHTAYSRLRTGYKSPQSGSIELNGKGIAEQIGAQIFMDGFAMLCPDDPQKARELVKQAASVSHDGIAVESACFLATMEALAFSIDNLEKLIQLSLTSAPWSKNLTNIINNVISICKKNNNWRDVRNFLDENYGYHLYPGNCHVIPNLTLLLSSLILGGDSFKKALEIAVSSGWDTDCNAANICCINGIRLGLDAINKEFDYRSPIADRFYCITSYGSQCVTDAVIQTRRLLKLHNLLYNKKKNKKIPRFSFELPGSVQGFTNCPLLAKLKPPVINGNMIGMESGLVIDTTEGTDAISTLTFWDCNDRYGSYSLLGSPTLYYGQTIRAEIKKIEGNPIVQLYVIYYDKNDILKVLFGPSEHVDDKKNIEWTIDDLDGMPVFRVGLQIVNKDSNSKILLKSMDWCGSPILFSLKGGFYQNKNNLQPIMALQAFTSSAKHFSFDKRYTFTISHPEENGIVDIGTEQWDNYSVSATIIPCMASRFGLTFRTKGHRHFYAAVIDKNQILSLIIMSGEKEHIVKSISCYYELDNPLALEISGIGSNITISLNNKNILKANCEDYYTGGAGFLVSQGTIMADNFMIKKLD</sequence>
<dbReference type="SUPFAM" id="SSF101478">
    <property type="entry name" value="ADP-ribosylglycohydrolase"/>
    <property type="match status" value="1"/>
</dbReference>
<keyword evidence="1" id="KW-0479">Metal-binding</keyword>
<feature type="binding site" evidence="1">
    <location>
        <position position="59"/>
    </location>
    <ligand>
        <name>Mg(2+)</name>
        <dbReference type="ChEBI" id="CHEBI:18420"/>
        <label>1</label>
    </ligand>
</feature>
<dbReference type="Gene3D" id="2.60.120.560">
    <property type="entry name" value="Exo-inulinase, domain 1"/>
    <property type="match status" value="1"/>
</dbReference>
<dbReference type="InterPro" id="IPR036705">
    <property type="entry name" value="Ribosyl_crysJ1_sf"/>
</dbReference>
<dbReference type="GO" id="GO:0046872">
    <property type="term" value="F:metal ion binding"/>
    <property type="evidence" value="ECO:0007669"/>
    <property type="project" value="UniProtKB-KW"/>
</dbReference>
<feature type="binding site" evidence="1">
    <location>
        <position position="284"/>
    </location>
    <ligand>
        <name>Mg(2+)</name>
        <dbReference type="ChEBI" id="CHEBI:18420"/>
        <label>1</label>
    </ligand>
</feature>
<comment type="cofactor">
    <cofactor evidence="1">
        <name>Mg(2+)</name>
        <dbReference type="ChEBI" id="CHEBI:18420"/>
    </cofactor>
    <text evidence="1">Binds 2 magnesium ions per subunit.</text>
</comment>
<proteinExistence type="predicted"/>
<evidence type="ECO:0000313" key="3">
    <source>
        <dbReference type="Proteomes" id="UP000671908"/>
    </source>
</evidence>
<dbReference type="Proteomes" id="UP000671908">
    <property type="component" value="Chromosome"/>
</dbReference>
<evidence type="ECO:0000256" key="1">
    <source>
        <dbReference type="PIRSR" id="PIRSR605502-1"/>
    </source>
</evidence>
<dbReference type="EMBL" id="CP054142">
    <property type="protein sequence ID" value="QTQ14592.1"/>
    <property type="molecule type" value="Genomic_DNA"/>
</dbReference>
<dbReference type="Gene3D" id="1.10.4080.10">
    <property type="entry name" value="ADP-ribosylation/Crystallin J1"/>
    <property type="match status" value="1"/>
</dbReference>
<feature type="binding site" evidence="1">
    <location>
        <position position="58"/>
    </location>
    <ligand>
        <name>Mg(2+)</name>
        <dbReference type="ChEBI" id="CHEBI:18420"/>
        <label>1</label>
    </ligand>
</feature>
<evidence type="ECO:0000313" key="2">
    <source>
        <dbReference type="EMBL" id="QTQ14592.1"/>
    </source>
</evidence>
<name>A0A975IF80_9SPIR</name>
<accession>A0A975IF80</accession>
<protein>
    <submittedName>
        <fullName evidence="2">ADP-ribosylglycohydrolase family protein</fullName>
    </submittedName>
</protein>
<dbReference type="KEGG" id="tpav:HRQ91_09045"/>
<reference evidence="2 3" key="1">
    <citation type="journal article" date="2021" name="Microbiol. Resour. Announc.">
        <title>Complete Genome Sequences of Three Human Oral Treponema parvum Isolates.</title>
        <authorList>
            <person name="Zeng H."/>
            <person name="Watt R.M."/>
        </authorList>
    </citation>
    <scope>NUCLEOTIDE SEQUENCE [LARGE SCALE GENOMIC DNA]</scope>
    <source>
        <strain evidence="2 3">ATCC 700770</strain>
    </source>
</reference>
<feature type="binding site" evidence="1">
    <location>
        <position position="282"/>
    </location>
    <ligand>
        <name>Mg(2+)</name>
        <dbReference type="ChEBI" id="CHEBI:18420"/>
        <label>1</label>
    </ligand>
</feature>
<dbReference type="AlphaFoldDB" id="A0A975IF80"/>
<gene>
    <name evidence="2" type="ORF">HRQ91_09045</name>
</gene>
<dbReference type="Pfam" id="PF03747">
    <property type="entry name" value="ADP_ribosyl_GH"/>
    <property type="match status" value="1"/>
</dbReference>